<proteinExistence type="predicted"/>
<name>A0ABQ7IWD9_9HELO</name>
<feature type="coiled-coil region" evidence="1">
    <location>
        <begin position="96"/>
        <end position="123"/>
    </location>
</feature>
<protein>
    <submittedName>
        <fullName evidence="2">Uncharacterized protein</fullName>
    </submittedName>
</protein>
<dbReference type="GeneID" id="62228920"/>
<organism evidence="2 3">
    <name type="scientific">Botrytis deweyae</name>
    <dbReference type="NCBI Taxonomy" id="2478750"/>
    <lineage>
        <taxon>Eukaryota</taxon>
        <taxon>Fungi</taxon>
        <taxon>Dikarya</taxon>
        <taxon>Ascomycota</taxon>
        <taxon>Pezizomycotina</taxon>
        <taxon>Leotiomycetes</taxon>
        <taxon>Helotiales</taxon>
        <taxon>Sclerotiniaceae</taxon>
        <taxon>Botrytis</taxon>
    </lineage>
</organism>
<keyword evidence="3" id="KW-1185">Reference proteome</keyword>
<dbReference type="Proteomes" id="UP000783213">
    <property type="component" value="Unassembled WGS sequence"/>
</dbReference>
<accession>A0ABQ7IWD9</accession>
<comment type="caution">
    <text evidence="2">The sequence shown here is derived from an EMBL/GenBank/DDBJ whole genome shotgun (WGS) entry which is preliminary data.</text>
</comment>
<dbReference type="EMBL" id="RCSX01000004">
    <property type="protein sequence ID" value="KAF7935926.1"/>
    <property type="molecule type" value="Genomic_DNA"/>
</dbReference>
<evidence type="ECO:0000256" key="1">
    <source>
        <dbReference type="SAM" id="Coils"/>
    </source>
</evidence>
<dbReference type="RefSeq" id="XP_038813504.1">
    <property type="nucleotide sequence ID" value="XM_038949765.1"/>
</dbReference>
<reference evidence="2 3" key="1">
    <citation type="journal article" date="2020" name="Genome Biol. Evol.">
        <title>Comparative genomics of Sclerotiniaceae.</title>
        <authorList>
            <person name="Valero Jimenez C.A."/>
            <person name="Steentjes M."/>
            <person name="Scholten O.E."/>
            <person name="Van Kan J.A.L."/>
        </authorList>
    </citation>
    <scope>NUCLEOTIDE SEQUENCE [LARGE SCALE GENOMIC DNA]</scope>
    <source>
        <strain evidence="2 3">B1</strain>
    </source>
</reference>
<evidence type="ECO:0000313" key="3">
    <source>
        <dbReference type="Proteomes" id="UP000783213"/>
    </source>
</evidence>
<evidence type="ECO:0000313" key="2">
    <source>
        <dbReference type="EMBL" id="KAF7935926.1"/>
    </source>
</evidence>
<sequence length="249" mass="29631">MDRIIKVEDMLEEQKYQVQWLATEQRDRFEGLTEDLDESNRLNRDLAAKMSRTFKEQNDWEKIVNARLDHQDSSINAKIPDMKFLFELFRDDIKVLKTKRSDNERLEKQLARSESLIEEHTTASAMLVEKQRGMIYTIKQFEKCRLQQRERETEAPNEQSALDRIAKAEEVTKEFVKQLRSITSLIDNPDVSNKRSGSKDFQMDSLVQSNKIMMMRLAALEEKNEMHIFKVVELERRNERLQTEERSLR</sequence>
<keyword evidence="1" id="KW-0175">Coiled coil</keyword>
<gene>
    <name evidence="2" type="ORF">EAE98_002146</name>
</gene>